<feature type="domain" description="Sushi" evidence="22">
    <location>
        <begin position="682"/>
        <end position="739"/>
    </location>
</feature>
<dbReference type="PROSITE" id="PS50923">
    <property type="entry name" value="SUSHI"/>
    <property type="match status" value="11"/>
</dbReference>
<evidence type="ECO:0000256" key="18">
    <source>
        <dbReference type="PROSITE-ProRule" id="PRU00302"/>
    </source>
</evidence>
<dbReference type="InterPro" id="IPR035976">
    <property type="entry name" value="Sushi/SCR/CCP_sf"/>
</dbReference>
<evidence type="ECO:0000256" key="19">
    <source>
        <dbReference type="SAM" id="Phobius"/>
    </source>
</evidence>
<gene>
    <name evidence="23" type="ORF">ILYODFUR_025099</name>
</gene>
<dbReference type="SUPFAM" id="SSF57196">
    <property type="entry name" value="EGF/Laminin"/>
    <property type="match status" value="1"/>
</dbReference>
<dbReference type="InterPro" id="IPR033991">
    <property type="entry name" value="Selectin_CTLD"/>
</dbReference>
<organism evidence="23 24">
    <name type="scientific">Ilyodon furcidens</name>
    <name type="common">goldbreast splitfin</name>
    <dbReference type="NCBI Taxonomy" id="33524"/>
    <lineage>
        <taxon>Eukaryota</taxon>
        <taxon>Metazoa</taxon>
        <taxon>Chordata</taxon>
        <taxon>Craniata</taxon>
        <taxon>Vertebrata</taxon>
        <taxon>Euteleostomi</taxon>
        <taxon>Actinopterygii</taxon>
        <taxon>Neopterygii</taxon>
        <taxon>Teleostei</taxon>
        <taxon>Neoteleostei</taxon>
        <taxon>Acanthomorphata</taxon>
        <taxon>Ovalentaria</taxon>
        <taxon>Atherinomorphae</taxon>
        <taxon>Cyprinodontiformes</taxon>
        <taxon>Goodeidae</taxon>
        <taxon>Ilyodon</taxon>
    </lineage>
</organism>
<feature type="disulfide bond" evidence="18">
    <location>
        <begin position="589"/>
        <end position="616"/>
    </location>
</feature>
<feature type="domain" description="Sushi" evidence="22">
    <location>
        <begin position="438"/>
        <end position="497"/>
    </location>
</feature>
<feature type="disulfide bond" evidence="17">
    <location>
        <begin position="213"/>
        <end position="223"/>
    </location>
</feature>
<evidence type="ECO:0000256" key="2">
    <source>
        <dbReference type="ARBA" id="ARBA00007360"/>
    </source>
</evidence>
<comment type="subcellular location">
    <subcellularLocation>
        <location evidence="1">Cell membrane</location>
        <topology evidence="1">Single-pass type I membrane protein</topology>
    </subcellularLocation>
</comment>
<keyword evidence="24" id="KW-1185">Reference proteome</keyword>
<dbReference type="InterPro" id="IPR001304">
    <property type="entry name" value="C-type_lectin-like"/>
</dbReference>
<dbReference type="InterPro" id="IPR018378">
    <property type="entry name" value="C-type_lectin_CS"/>
</dbReference>
<comment type="caution">
    <text evidence="17">Lacks conserved residue(s) required for the propagation of feature annotation.</text>
</comment>
<feature type="domain" description="Sushi" evidence="22">
    <location>
        <begin position="740"/>
        <end position="799"/>
    </location>
</feature>
<dbReference type="SMART" id="SM00034">
    <property type="entry name" value="CLECT"/>
    <property type="match status" value="1"/>
</dbReference>
<feature type="domain" description="Sushi" evidence="22">
    <location>
        <begin position="375"/>
        <end position="437"/>
    </location>
</feature>
<evidence type="ECO:0000256" key="3">
    <source>
        <dbReference type="ARBA" id="ARBA00022475"/>
    </source>
</evidence>
<dbReference type="Proteomes" id="UP001482620">
    <property type="component" value="Unassembled WGS sequence"/>
</dbReference>
<dbReference type="Gene3D" id="3.10.100.10">
    <property type="entry name" value="Mannose-Binding Protein A, subunit A"/>
    <property type="match status" value="1"/>
</dbReference>
<evidence type="ECO:0000256" key="5">
    <source>
        <dbReference type="ARBA" id="ARBA00022659"/>
    </source>
</evidence>
<dbReference type="SMART" id="SM00032">
    <property type="entry name" value="CCP"/>
    <property type="match status" value="11"/>
</dbReference>
<feature type="disulfide bond" evidence="18">
    <location>
        <begin position="408"/>
        <end position="435"/>
    </location>
</feature>
<evidence type="ECO:0000256" key="8">
    <source>
        <dbReference type="ARBA" id="ARBA00022729"/>
    </source>
</evidence>
<feature type="disulfide bond" evidence="18">
    <location>
        <begin position="892"/>
        <end position="919"/>
    </location>
</feature>
<evidence type="ECO:0000256" key="15">
    <source>
        <dbReference type="ARBA" id="ARBA00023157"/>
    </source>
</evidence>
<keyword evidence="7" id="KW-0479">Metal-binding</keyword>
<evidence type="ECO:0000256" key="4">
    <source>
        <dbReference type="ARBA" id="ARBA00022536"/>
    </source>
</evidence>
<dbReference type="PROSITE" id="PS00615">
    <property type="entry name" value="C_TYPE_LECTIN_1"/>
    <property type="match status" value="1"/>
</dbReference>
<protein>
    <recommendedName>
        <fullName evidence="25">Selectin P</fullName>
    </recommendedName>
</protein>
<dbReference type="PROSITE" id="PS00022">
    <property type="entry name" value="EGF_1"/>
    <property type="match status" value="1"/>
</dbReference>
<dbReference type="EMBL" id="JAHRIQ010107301">
    <property type="protein sequence ID" value="MEQ2256526.1"/>
    <property type="molecule type" value="Genomic_DNA"/>
</dbReference>
<name>A0ABV0VH66_9TELE</name>
<evidence type="ECO:0000259" key="20">
    <source>
        <dbReference type="PROSITE" id="PS50026"/>
    </source>
</evidence>
<dbReference type="CDD" id="cd03592">
    <property type="entry name" value="CLECT_selectins_like"/>
    <property type="match status" value="1"/>
</dbReference>
<keyword evidence="11" id="KW-0106">Calcium</keyword>
<dbReference type="Gene3D" id="2.10.25.10">
    <property type="entry name" value="Laminin"/>
    <property type="match status" value="1"/>
</dbReference>
<proteinExistence type="inferred from homology"/>
<dbReference type="SUPFAM" id="SSF56436">
    <property type="entry name" value="C-type lectin-like"/>
    <property type="match status" value="1"/>
</dbReference>
<feature type="disulfide bond" evidence="18">
    <location>
        <begin position="710"/>
        <end position="737"/>
    </location>
</feature>
<feature type="domain" description="Sushi" evidence="22">
    <location>
        <begin position="862"/>
        <end position="921"/>
    </location>
</feature>
<keyword evidence="16" id="KW-0325">Glycoprotein</keyword>
<dbReference type="PROSITE" id="PS50026">
    <property type="entry name" value="EGF_3"/>
    <property type="match status" value="1"/>
</dbReference>
<comment type="similarity">
    <text evidence="2">Belongs to the selectin/LECAM family.</text>
</comment>
<dbReference type="PANTHER" id="PTHR19325:SF569">
    <property type="entry name" value="COMPLEMENT COMPONENT 4 BINDING PROTEIN, SECRETORY-RELATED"/>
    <property type="match status" value="1"/>
</dbReference>
<dbReference type="PROSITE" id="PS50041">
    <property type="entry name" value="C_TYPE_LECTIN_2"/>
    <property type="match status" value="1"/>
</dbReference>
<feature type="domain" description="Sushi" evidence="22">
    <location>
        <begin position="498"/>
        <end position="560"/>
    </location>
</feature>
<accession>A0ABV0VH66</accession>
<dbReference type="Gene3D" id="2.10.70.10">
    <property type="entry name" value="Complement Module, domain 1"/>
    <property type="match status" value="11"/>
</dbReference>
<feature type="transmembrane region" description="Helical" evidence="19">
    <location>
        <begin position="928"/>
        <end position="950"/>
    </location>
</feature>
<feature type="disulfide bond" evidence="18">
    <location>
        <begin position="531"/>
        <end position="558"/>
    </location>
</feature>
<dbReference type="PANTHER" id="PTHR19325">
    <property type="entry name" value="COMPLEMENT COMPONENT-RELATED SUSHI DOMAIN-CONTAINING"/>
    <property type="match status" value="1"/>
</dbReference>
<dbReference type="SMART" id="SM00181">
    <property type="entry name" value="EGF"/>
    <property type="match status" value="1"/>
</dbReference>
<dbReference type="CDD" id="cd00054">
    <property type="entry name" value="EGF_CA"/>
    <property type="match status" value="1"/>
</dbReference>
<dbReference type="InterPro" id="IPR000436">
    <property type="entry name" value="Sushi_SCR_CCP_dom"/>
</dbReference>
<evidence type="ECO:0000256" key="7">
    <source>
        <dbReference type="ARBA" id="ARBA00022723"/>
    </source>
</evidence>
<evidence type="ECO:0000256" key="1">
    <source>
        <dbReference type="ARBA" id="ARBA00004251"/>
    </source>
</evidence>
<feature type="domain" description="Sushi" evidence="22">
    <location>
        <begin position="800"/>
        <end position="861"/>
    </location>
</feature>
<keyword evidence="12" id="KW-0130">Cell adhesion</keyword>
<evidence type="ECO:0000259" key="21">
    <source>
        <dbReference type="PROSITE" id="PS50041"/>
    </source>
</evidence>
<comment type="caution">
    <text evidence="23">The sequence shown here is derived from an EMBL/GenBank/DDBJ whole genome shotgun (WGS) entry which is preliminary data.</text>
</comment>
<dbReference type="PROSITE" id="PS01186">
    <property type="entry name" value="EGF_2"/>
    <property type="match status" value="1"/>
</dbReference>
<dbReference type="InterPro" id="IPR002396">
    <property type="entry name" value="Selectin_superfamily"/>
</dbReference>
<keyword evidence="8" id="KW-0732">Signal</keyword>
<evidence type="ECO:0000256" key="14">
    <source>
        <dbReference type="ARBA" id="ARBA00023136"/>
    </source>
</evidence>
<evidence type="ECO:0000256" key="17">
    <source>
        <dbReference type="PROSITE-ProRule" id="PRU00076"/>
    </source>
</evidence>
<feature type="disulfide bond" evidence="18">
    <location>
        <begin position="770"/>
        <end position="797"/>
    </location>
</feature>
<dbReference type="InterPro" id="IPR016187">
    <property type="entry name" value="CTDL_fold"/>
</dbReference>
<dbReference type="SUPFAM" id="SSF57535">
    <property type="entry name" value="Complement control module/SCR domain"/>
    <property type="match status" value="11"/>
</dbReference>
<evidence type="ECO:0000256" key="13">
    <source>
        <dbReference type="ARBA" id="ARBA00022989"/>
    </source>
</evidence>
<feature type="domain" description="Sushi" evidence="22">
    <location>
        <begin position="311"/>
        <end position="374"/>
    </location>
</feature>
<feature type="disulfide bond" evidence="18">
    <location>
        <begin position="468"/>
        <end position="495"/>
    </location>
</feature>
<evidence type="ECO:0000256" key="10">
    <source>
        <dbReference type="ARBA" id="ARBA00022737"/>
    </source>
</evidence>
<dbReference type="Pfam" id="PF00084">
    <property type="entry name" value="Sushi"/>
    <property type="match status" value="11"/>
</dbReference>
<dbReference type="CDD" id="cd00033">
    <property type="entry name" value="CCP"/>
    <property type="match status" value="11"/>
</dbReference>
<feature type="disulfide bond" evidence="18">
    <location>
        <begin position="281"/>
        <end position="308"/>
    </location>
</feature>
<feature type="disulfide bond" evidence="17">
    <location>
        <begin position="234"/>
        <end position="243"/>
    </location>
</feature>
<dbReference type="InterPro" id="IPR016186">
    <property type="entry name" value="C-type_lectin-like/link_sf"/>
</dbReference>
<feature type="domain" description="Sushi" evidence="22">
    <location>
        <begin position="247"/>
        <end position="310"/>
    </location>
</feature>
<dbReference type="PRINTS" id="PR00343">
    <property type="entry name" value="SELECTIN"/>
</dbReference>
<keyword evidence="10" id="KW-0677">Repeat</keyword>
<dbReference type="Pfam" id="PF00059">
    <property type="entry name" value="Lectin_C"/>
    <property type="match status" value="1"/>
</dbReference>
<evidence type="ECO:0000313" key="24">
    <source>
        <dbReference type="Proteomes" id="UP001482620"/>
    </source>
</evidence>
<sequence length="983" mass="108922">MEMLQWNESFQETWTGSEEGIKTCSSAHEAQNRFRRITRLLKLIIHQPQNKNLHLRIISGYKMSASLMQLLFFCPMLHMWTSVQCWSYYYSDTRMDWESARKWCRKHYTDMVAIQNQGEIEHLKSWLPQKDGYYWIGIRKVNDVWTWVGTNKPLTAEATNWATNEPNNGQIGQNSGHPEDCVEMYIKRAVDEGKWNDERCTKAKTALCYTAACKNDSCLHGECVETINSHMCNCIPGFYGKRCEQVVQCNKDEVIDPQKGRVDCTHKYGNFSFDSLCQYSCEEGNQLSASEPQRCQATGTWSRQSPTCEWVQCEELSAPTRGSMECSDPLGKFSYRSSCMFTCKEGYKLDESSSITLQCESSGNWNASKPSCVAVQCPALQDPDNGFITCEDGTDMSFSYGKSCHFSCVPGYHLVGPGKVTCTSAAVWSEKMPRCEAVQCPAFKDLKNGSLNCVDGRLSYEKTCSFSCEPGFKLQGAHTIKCSEDGQWSNVTPSCKAVQCPALQDLENGAVSCEEDTEMRFSYRKTCSFSCAPGYHLVGPNRTTCTSAAVWNEQMPHCEAITCQNPGEDHLILQCSESLRPNSTCSFSCEPGFKLQGAHTIKCSEDGQWSNVTPSCKAVQCPALQDLENGAVSCEEDTEMRFSYRKTCSFSCAPGYHLVGPNRTTCTSAAVWNEQMPHCEAITCQNPGEDHLILQCSESLRPNSTCSFSCEPGFKLQGADTIKCSEDGQWSNVTPSCKAVQCPALQDPDNGFITCEDMRFSYAKSCSFSCGPGYRLVGQSRVTCTAAAEWSEHMPRCEAITCQNPDGEAHMIADCSKPLTGLHPSSTCSFSCEPGFDLQGANTTTCSKDGQWSEAIPTCNAVRCLLLDAPENGRINCSHSQPLFNSQCSFTCDQDYSLDGHEMLTCDSRGTWTGKKPTCQAPSAPTTVVAGVAAGGITLISGVSLIMWILKKMRQKTSKFELNSSSEIEAPLQVYKNSIDSLI</sequence>
<keyword evidence="13 19" id="KW-1133">Transmembrane helix</keyword>
<evidence type="ECO:0000256" key="16">
    <source>
        <dbReference type="ARBA" id="ARBA00023180"/>
    </source>
</evidence>
<feature type="domain" description="Sushi" evidence="22">
    <location>
        <begin position="619"/>
        <end position="681"/>
    </location>
</feature>
<keyword evidence="15 17" id="KW-1015">Disulfide bond</keyword>
<feature type="disulfide bond" evidence="18">
    <location>
        <begin position="832"/>
        <end position="859"/>
    </location>
</feature>
<dbReference type="InterPro" id="IPR000742">
    <property type="entry name" value="EGF"/>
</dbReference>
<keyword evidence="5 18" id="KW-0768">Sushi</keyword>
<evidence type="ECO:0000256" key="9">
    <source>
        <dbReference type="ARBA" id="ARBA00022734"/>
    </source>
</evidence>
<dbReference type="InterPro" id="IPR050350">
    <property type="entry name" value="Compl-Cell_Adhes-Reg"/>
</dbReference>
<evidence type="ECO:0000256" key="6">
    <source>
        <dbReference type="ARBA" id="ARBA00022692"/>
    </source>
</evidence>
<evidence type="ECO:0008006" key="25">
    <source>
        <dbReference type="Google" id="ProtNLM"/>
    </source>
</evidence>
<feature type="domain" description="Sushi" evidence="22">
    <location>
        <begin position="561"/>
        <end position="618"/>
    </location>
</feature>
<feature type="domain" description="EGF-like" evidence="20">
    <location>
        <begin position="209"/>
        <end position="244"/>
    </location>
</feature>
<keyword evidence="4 17" id="KW-0245">EGF-like domain</keyword>
<reference evidence="23 24" key="1">
    <citation type="submission" date="2021-06" db="EMBL/GenBank/DDBJ databases">
        <authorList>
            <person name="Palmer J.M."/>
        </authorList>
    </citation>
    <scope>NUCLEOTIDE SEQUENCE [LARGE SCALE GENOMIC DNA]</scope>
    <source>
        <strain evidence="24">if_2019</strain>
        <tissue evidence="23">Muscle</tissue>
    </source>
</reference>
<keyword evidence="9" id="KW-0430">Lectin</keyword>
<feature type="disulfide bond" evidence="18">
    <location>
        <begin position="652"/>
        <end position="679"/>
    </location>
</feature>
<keyword evidence="3" id="KW-1003">Cell membrane</keyword>
<evidence type="ECO:0000256" key="11">
    <source>
        <dbReference type="ARBA" id="ARBA00022837"/>
    </source>
</evidence>
<evidence type="ECO:0000259" key="22">
    <source>
        <dbReference type="PROSITE" id="PS50923"/>
    </source>
</evidence>
<evidence type="ECO:0000256" key="12">
    <source>
        <dbReference type="ARBA" id="ARBA00022889"/>
    </source>
</evidence>
<keyword evidence="14 19" id="KW-0472">Membrane</keyword>
<feature type="domain" description="C-type lectin" evidence="21">
    <location>
        <begin position="83"/>
        <end position="209"/>
    </location>
</feature>
<keyword evidence="6 19" id="KW-0812">Transmembrane</keyword>
<evidence type="ECO:0000313" key="23">
    <source>
        <dbReference type="EMBL" id="MEQ2256526.1"/>
    </source>
</evidence>